<reference evidence="3 4" key="1">
    <citation type="submission" date="2020-07" db="EMBL/GenBank/DDBJ databases">
        <title>MOT database genomes.</title>
        <authorList>
            <person name="Joseph S."/>
            <person name="Aduse-Opoku J."/>
            <person name="Hashim A."/>
            <person name="Wade W."/>
            <person name="Curtis M."/>
        </authorList>
    </citation>
    <scope>NUCLEOTIDE SEQUENCE [LARGE SCALE GENOMIC DNA]</scope>
    <source>
        <strain evidence="3 4">CIP 106318</strain>
    </source>
</reference>
<keyword evidence="1" id="KW-1133">Transmembrane helix</keyword>
<dbReference type="EMBL" id="JACBYF010000006">
    <property type="protein sequence ID" value="NYS47383.1"/>
    <property type="molecule type" value="Genomic_DNA"/>
</dbReference>
<feature type="transmembrane region" description="Helical" evidence="1">
    <location>
        <begin position="12"/>
        <end position="30"/>
    </location>
</feature>
<organism evidence="3 4">
    <name type="scientific">Gemelliphila palaticanis</name>
    <dbReference type="NCBI Taxonomy" id="81950"/>
    <lineage>
        <taxon>Bacteria</taxon>
        <taxon>Bacillati</taxon>
        <taxon>Bacillota</taxon>
        <taxon>Bacilli</taxon>
        <taxon>Bacillales</taxon>
        <taxon>Gemellaceae</taxon>
        <taxon>Gemelliphila</taxon>
    </lineage>
</organism>
<feature type="transmembrane region" description="Helical" evidence="1">
    <location>
        <begin position="375"/>
        <end position="395"/>
    </location>
</feature>
<evidence type="ECO:0000259" key="2">
    <source>
        <dbReference type="Pfam" id="PF03703"/>
    </source>
</evidence>
<keyword evidence="1" id="KW-0472">Membrane</keyword>
<dbReference type="PANTHER" id="PTHR34473:SF2">
    <property type="entry name" value="UPF0699 TRANSMEMBRANE PROTEIN YDBT"/>
    <property type="match status" value="1"/>
</dbReference>
<feature type="transmembrane region" description="Helical" evidence="1">
    <location>
        <begin position="169"/>
        <end position="192"/>
    </location>
</feature>
<comment type="caution">
    <text evidence="3">The sequence shown here is derived from an EMBL/GenBank/DDBJ whole genome shotgun (WGS) entry which is preliminary data.</text>
</comment>
<feature type="transmembrane region" description="Helical" evidence="1">
    <location>
        <begin position="350"/>
        <end position="369"/>
    </location>
</feature>
<feature type="domain" description="YdbS-like PH" evidence="2">
    <location>
        <begin position="57"/>
        <end position="130"/>
    </location>
</feature>
<dbReference type="PANTHER" id="PTHR34473">
    <property type="entry name" value="UPF0699 TRANSMEMBRANE PROTEIN YDBS"/>
    <property type="match status" value="1"/>
</dbReference>
<protein>
    <submittedName>
        <fullName evidence="3">PH domain-containing protein</fullName>
    </submittedName>
</protein>
<evidence type="ECO:0000313" key="3">
    <source>
        <dbReference type="EMBL" id="NYS47383.1"/>
    </source>
</evidence>
<sequence>MDNKKRLHPFFIISRLASNYKTYLAFIFVFNTDIGYWKYLILAFLILLSLVTSIATYLKTNYEFSSGIFIYDSGVSLKTKKQVPYQNIQNVDTSANMVYQMLGLVSLDINILGETIKLSPISKKEANFIISEINSKTDTEFEIVEASNNQLVSLNFKELSLLSLLKSELIITFFIITAFLDDIADFLKFIFGDKLSKHFKNFVDFEVVNFKSGLILVLLTILLVFVVSYVRMLIKFYNFSLVSKDNELICKYGLFNKVSLVIKKERIQKVVISQNFRYKLLNMKELEITTLTDNVVDLSTKSTVNLIPIANDSFVEKFAKEVLNIDTDYYTNENYELLSKDAKNIIARWSIFYIFALGALISTLIYFIPAFNENLYLSITLGLSLFTVFSLYEYISYKFRVNFEGTLLSDNMIVRKDTVFLNKRVSYLKPVKVGNISRSTHILLRNKNLYSMHINTIGHSGDITIDYLTKDYTEKVYNYLVNREVANE</sequence>
<accession>A0ABX2T157</accession>
<dbReference type="InterPro" id="IPR005182">
    <property type="entry name" value="YdbS-like_PH"/>
</dbReference>
<gene>
    <name evidence="3" type="ORF">HZY85_04120</name>
</gene>
<feature type="transmembrane region" description="Helical" evidence="1">
    <location>
        <begin position="212"/>
        <end position="234"/>
    </location>
</feature>
<evidence type="ECO:0000256" key="1">
    <source>
        <dbReference type="SAM" id="Phobius"/>
    </source>
</evidence>
<feature type="transmembrane region" description="Helical" evidence="1">
    <location>
        <begin position="36"/>
        <end position="58"/>
    </location>
</feature>
<dbReference type="RefSeq" id="WP_179941172.1">
    <property type="nucleotide sequence ID" value="NZ_JACBYF010000006.1"/>
</dbReference>
<proteinExistence type="predicted"/>
<keyword evidence="1" id="KW-0812">Transmembrane</keyword>
<name>A0ABX2T157_9BACL</name>
<evidence type="ECO:0000313" key="4">
    <source>
        <dbReference type="Proteomes" id="UP000531840"/>
    </source>
</evidence>
<keyword evidence="4" id="KW-1185">Reference proteome</keyword>
<feature type="domain" description="YdbS-like PH" evidence="2">
    <location>
        <begin position="237"/>
        <end position="295"/>
    </location>
</feature>
<dbReference type="Proteomes" id="UP000531840">
    <property type="component" value="Unassembled WGS sequence"/>
</dbReference>
<dbReference type="Pfam" id="PF03703">
    <property type="entry name" value="bPH_2"/>
    <property type="match status" value="2"/>
</dbReference>